<evidence type="ECO:0000256" key="5">
    <source>
        <dbReference type="ARBA" id="ARBA00023045"/>
    </source>
</evidence>
<evidence type="ECO:0000256" key="4">
    <source>
        <dbReference type="ARBA" id="ARBA00022950"/>
    </source>
</evidence>
<dbReference type="Pfam" id="PF04586">
    <property type="entry name" value="Peptidase_S78"/>
    <property type="match status" value="1"/>
</dbReference>
<name>A0A8S5VEI8_9CAUD</name>
<proteinExistence type="predicted"/>
<keyword evidence="3" id="KW-0378">Hydrolase</keyword>
<dbReference type="InterPro" id="IPR054613">
    <property type="entry name" value="Peptidase_S78_dom"/>
</dbReference>
<reference evidence="7" key="1">
    <citation type="journal article" date="2021" name="Proc. Natl. Acad. Sci. U.S.A.">
        <title>A Catalog of Tens of Thousands of Viruses from Human Metagenomes Reveals Hidden Associations with Chronic Diseases.</title>
        <authorList>
            <person name="Tisza M.J."/>
            <person name="Buck C.B."/>
        </authorList>
    </citation>
    <scope>NUCLEOTIDE SEQUENCE</scope>
    <source>
        <strain evidence="7">CtE3x18</strain>
    </source>
</reference>
<keyword evidence="2 7" id="KW-0645">Protease</keyword>
<organism evidence="7">
    <name type="scientific">Myoviridae sp. ctE3x18</name>
    <dbReference type="NCBI Taxonomy" id="2825059"/>
    <lineage>
        <taxon>Viruses</taxon>
        <taxon>Duplodnaviria</taxon>
        <taxon>Heunggongvirae</taxon>
        <taxon>Uroviricota</taxon>
        <taxon>Caudoviricetes</taxon>
    </lineage>
</organism>
<keyword evidence="1" id="KW-1188">Viral release from host cell</keyword>
<evidence type="ECO:0000256" key="2">
    <source>
        <dbReference type="ARBA" id="ARBA00022670"/>
    </source>
</evidence>
<keyword evidence="4" id="KW-0118">Viral capsid assembly</keyword>
<evidence type="ECO:0000256" key="1">
    <source>
        <dbReference type="ARBA" id="ARBA00022612"/>
    </source>
</evidence>
<evidence type="ECO:0000256" key="3">
    <source>
        <dbReference type="ARBA" id="ARBA00022801"/>
    </source>
</evidence>
<feature type="domain" description="Prohead serine protease" evidence="6">
    <location>
        <begin position="26"/>
        <end position="181"/>
    </location>
</feature>
<dbReference type="GO" id="GO:0008233">
    <property type="term" value="F:peptidase activity"/>
    <property type="evidence" value="ECO:0007669"/>
    <property type="project" value="UniProtKB-KW"/>
</dbReference>
<dbReference type="NCBIfam" id="TIGR01543">
    <property type="entry name" value="proheadase_HK97"/>
    <property type="match status" value="1"/>
</dbReference>
<protein>
    <submittedName>
        <fullName evidence="7">Prohead serine protease</fullName>
    </submittedName>
</protein>
<dbReference type="GO" id="GO:0046797">
    <property type="term" value="P:viral procapsid maturation"/>
    <property type="evidence" value="ECO:0007669"/>
    <property type="project" value="UniProtKB-KW"/>
</dbReference>
<dbReference type="InterPro" id="IPR006433">
    <property type="entry name" value="Prohead_protease"/>
</dbReference>
<evidence type="ECO:0000313" key="7">
    <source>
        <dbReference type="EMBL" id="DAG05096.1"/>
    </source>
</evidence>
<keyword evidence="5" id="KW-1273">Viral capsid maturation</keyword>
<accession>A0A8S5VEI8</accession>
<sequence>MPEIPKIDKSLIIRRFARDMQSPTVEPTKGIIEGYPIVFNERTAIGDYFFEEIDPHALDEADLSDVKFMVNHNDGMIPLARHRRGKRSTMDIAIDDRGMRIQTTLDVENNSTARELCSAVQRGDIEDMSFAFGIMVSGEDWRDLDKDMPTRRITKISKVCEVSAVNDGAYPQTSINARSLASLDNDKIALDNAKAAALDNEQRRRDADSQAAFNLAKEKFLFLEARKHYDH</sequence>
<dbReference type="EMBL" id="BK016250">
    <property type="protein sequence ID" value="DAG05096.1"/>
    <property type="molecule type" value="Genomic_DNA"/>
</dbReference>
<evidence type="ECO:0000259" key="6">
    <source>
        <dbReference type="Pfam" id="PF04586"/>
    </source>
</evidence>
<dbReference type="GO" id="GO:0006508">
    <property type="term" value="P:proteolysis"/>
    <property type="evidence" value="ECO:0007669"/>
    <property type="project" value="UniProtKB-KW"/>
</dbReference>